<comment type="subcellular location">
    <subcellularLocation>
        <location evidence="2">Cell inner membrane</location>
    </subcellularLocation>
    <subcellularLocation>
        <location evidence="1 11">Cell membrane</location>
        <topology evidence="1 11">Peripheral membrane protein</topology>
    </subcellularLocation>
</comment>
<accession>A0A0K9GWM5</accession>
<evidence type="ECO:0000256" key="4">
    <source>
        <dbReference type="ARBA" id="ARBA00022475"/>
    </source>
</evidence>
<reference evidence="14" key="1">
    <citation type="submission" date="2015-07" db="EMBL/GenBank/DDBJ databases">
        <title>Genome sequencing project for genomic taxonomy and phylogenomics of Bacillus-like bacteria.</title>
        <authorList>
            <person name="Liu B."/>
            <person name="Wang J."/>
            <person name="Zhu Y."/>
            <person name="Liu G."/>
            <person name="Chen Q."/>
            <person name="Chen Z."/>
            <person name="Lan J."/>
            <person name="Che J."/>
            <person name="Ge C."/>
            <person name="Shi H."/>
            <person name="Pan Z."/>
            <person name="Liu X."/>
        </authorList>
    </citation>
    <scope>NUCLEOTIDE SEQUENCE [LARGE SCALE GENOMIC DNA]</scope>
    <source>
        <strain evidence="14">FJAT-27997</strain>
    </source>
</reference>
<sequence>MYDQQLLVEMKGISKVFNGVKALRNVSLKIRKGTVHALMGENGAGKSTAMKILSGIHKPTEGSILVEGNEIFLDNPKMALDNGIAMIHQELSPIFEMTVAENIFLGREPVYPKIHLVNYPKMYKDTKKMFESLGLSIDPKQRMKELSVSEIQMVEIVKAVSYDSKVIIMDEPTSSLADKEVEQLFSIINRLKNEGKGIIYISHKMDEIFQIADDITIFRDGEYISTNLAKTLDHDSLIKQMVGRELTDIFPERSKSVKDQIALSVEGISAKGYFQNVSFQLKEGEILGLTGLMGAGRTEIAKAIFGMIPIESGIIKLKNKEVKIKGPKDAIKHGIAFVTEDRKEEGLVLPMSVKQNITISSLHKFTSGPMMKRDLETQVVDDMIKKLKIKTYSRNQLVETLSGGNQQKIVLAKWLLTDPKVLILDEPTRGIDIGAKTEIYKLMDQLTKEGYSIIMISSEMPEVLGMSDRIIVLSEGKVTGTLRPKEATQEKILSLATANKMGV</sequence>
<comment type="caution">
    <text evidence="13">The sequence shown here is derived from an EMBL/GenBank/DDBJ whole genome shotgun (WGS) entry which is preliminary data.</text>
</comment>
<dbReference type="Proteomes" id="UP000037146">
    <property type="component" value="Unassembled WGS sequence"/>
</dbReference>
<dbReference type="EC" id="7.5.2.11" evidence="11"/>
<dbReference type="CDD" id="cd03216">
    <property type="entry name" value="ABC_Carb_Monos_I"/>
    <property type="match status" value="1"/>
</dbReference>
<dbReference type="GO" id="GO:0005524">
    <property type="term" value="F:ATP binding"/>
    <property type="evidence" value="ECO:0007669"/>
    <property type="project" value="UniProtKB-UniRule"/>
</dbReference>
<name>A0A0K9GWM5_9BACI</name>
<gene>
    <name evidence="13" type="ORF">AC625_17015</name>
</gene>
<proteinExistence type="inferred from homology"/>
<organism evidence="13 14">
    <name type="scientific">Peribacillus loiseleuriae</name>
    <dbReference type="NCBI Taxonomy" id="1679170"/>
    <lineage>
        <taxon>Bacteria</taxon>
        <taxon>Bacillati</taxon>
        <taxon>Bacillota</taxon>
        <taxon>Bacilli</taxon>
        <taxon>Bacillales</taxon>
        <taxon>Bacillaceae</taxon>
        <taxon>Peribacillus</taxon>
    </lineage>
</organism>
<keyword evidence="14" id="KW-1185">Reference proteome</keyword>
<evidence type="ECO:0000313" key="14">
    <source>
        <dbReference type="Proteomes" id="UP000037146"/>
    </source>
</evidence>
<protein>
    <recommendedName>
        <fullName evidence="11">Ribose/galactose/methyl galactoside import ATP-binding protein</fullName>
        <ecNumber evidence="11">7.5.2.11</ecNumber>
    </recommendedName>
</protein>
<evidence type="ECO:0000256" key="10">
    <source>
        <dbReference type="ARBA" id="ARBA00023136"/>
    </source>
</evidence>
<keyword evidence="4 11" id="KW-1003">Cell membrane</keyword>
<evidence type="ECO:0000256" key="9">
    <source>
        <dbReference type="ARBA" id="ARBA00022967"/>
    </source>
</evidence>
<feature type="domain" description="ABC transporter" evidence="12">
    <location>
        <begin position="8"/>
        <end position="245"/>
    </location>
</feature>
<evidence type="ECO:0000259" key="12">
    <source>
        <dbReference type="PROSITE" id="PS50893"/>
    </source>
</evidence>
<keyword evidence="6" id="KW-0677">Repeat</keyword>
<evidence type="ECO:0000256" key="5">
    <source>
        <dbReference type="ARBA" id="ARBA00022597"/>
    </source>
</evidence>
<comment type="similarity">
    <text evidence="11">Belongs to the ABC transporter superfamily.</text>
</comment>
<keyword evidence="9 11" id="KW-1278">Translocase</keyword>
<dbReference type="Pfam" id="PF00005">
    <property type="entry name" value="ABC_tran"/>
    <property type="match status" value="2"/>
</dbReference>
<dbReference type="AlphaFoldDB" id="A0A0K9GWM5"/>
<feature type="domain" description="ABC transporter" evidence="12">
    <location>
        <begin position="257"/>
        <end position="500"/>
    </location>
</feature>
<evidence type="ECO:0000256" key="6">
    <source>
        <dbReference type="ARBA" id="ARBA00022737"/>
    </source>
</evidence>
<dbReference type="InterPro" id="IPR050107">
    <property type="entry name" value="ABC_carbohydrate_import_ATPase"/>
</dbReference>
<dbReference type="PROSITE" id="PS00211">
    <property type="entry name" value="ABC_TRANSPORTER_1"/>
    <property type="match status" value="1"/>
</dbReference>
<evidence type="ECO:0000256" key="11">
    <source>
        <dbReference type="RuleBase" id="RU367029"/>
    </source>
</evidence>
<dbReference type="InterPro" id="IPR003439">
    <property type="entry name" value="ABC_transporter-like_ATP-bd"/>
</dbReference>
<evidence type="ECO:0000256" key="1">
    <source>
        <dbReference type="ARBA" id="ARBA00004202"/>
    </source>
</evidence>
<comment type="catalytic activity">
    <reaction evidence="11">
        <text>D-galactose(out) + ATP + H2O = D-galactose(in) + ADP + phosphate + H(+)</text>
        <dbReference type="Rhea" id="RHEA:60156"/>
        <dbReference type="ChEBI" id="CHEBI:4139"/>
        <dbReference type="ChEBI" id="CHEBI:15377"/>
        <dbReference type="ChEBI" id="CHEBI:15378"/>
        <dbReference type="ChEBI" id="CHEBI:30616"/>
        <dbReference type="ChEBI" id="CHEBI:43474"/>
        <dbReference type="ChEBI" id="CHEBI:456216"/>
        <dbReference type="EC" id="7.5.2.11"/>
    </reaction>
</comment>
<dbReference type="FunFam" id="3.40.50.300:FF:000127">
    <property type="entry name" value="Ribose import ATP-binding protein RbsA"/>
    <property type="match status" value="1"/>
</dbReference>
<dbReference type="GO" id="GO:0043211">
    <property type="term" value="F:ABC-type carbohydrate transporter activity"/>
    <property type="evidence" value="ECO:0007669"/>
    <property type="project" value="UniProtKB-UniRule"/>
</dbReference>
<evidence type="ECO:0000256" key="8">
    <source>
        <dbReference type="ARBA" id="ARBA00022840"/>
    </source>
</evidence>
<dbReference type="GO" id="GO:0005886">
    <property type="term" value="C:plasma membrane"/>
    <property type="evidence" value="ECO:0007669"/>
    <property type="project" value="UniProtKB-SubCell"/>
</dbReference>
<evidence type="ECO:0000256" key="2">
    <source>
        <dbReference type="ARBA" id="ARBA00004533"/>
    </source>
</evidence>
<evidence type="ECO:0000256" key="3">
    <source>
        <dbReference type="ARBA" id="ARBA00022448"/>
    </source>
</evidence>
<dbReference type="PANTHER" id="PTHR43790">
    <property type="entry name" value="CARBOHYDRATE TRANSPORT ATP-BINDING PROTEIN MG119-RELATED"/>
    <property type="match status" value="1"/>
</dbReference>
<keyword evidence="3 11" id="KW-0813">Transport</keyword>
<keyword evidence="7 11" id="KW-0547">Nucleotide-binding</keyword>
<dbReference type="InterPro" id="IPR027417">
    <property type="entry name" value="P-loop_NTPase"/>
</dbReference>
<dbReference type="GO" id="GO:0016887">
    <property type="term" value="F:ATP hydrolysis activity"/>
    <property type="evidence" value="ECO:0007669"/>
    <property type="project" value="InterPro"/>
</dbReference>
<keyword evidence="10 11" id="KW-0472">Membrane</keyword>
<dbReference type="PROSITE" id="PS50893">
    <property type="entry name" value="ABC_TRANSPORTER_2"/>
    <property type="match status" value="2"/>
</dbReference>
<dbReference type="CDD" id="cd03215">
    <property type="entry name" value="ABC_Carb_Monos_II"/>
    <property type="match status" value="1"/>
</dbReference>
<keyword evidence="5 11" id="KW-0762">Sugar transport</keyword>
<keyword evidence="8 11" id="KW-0067">ATP-binding</keyword>
<dbReference type="OrthoDB" id="9771863at2"/>
<dbReference type="InterPro" id="IPR017871">
    <property type="entry name" value="ABC_transporter-like_CS"/>
</dbReference>
<dbReference type="SMART" id="SM00382">
    <property type="entry name" value="AAA"/>
    <property type="match status" value="2"/>
</dbReference>
<dbReference type="PANTHER" id="PTHR43790:SF7">
    <property type="entry name" value="GALACTOSE_METHYL GALACTOSIDE IMPORT ATP-BINDING PROTEIN MGLA"/>
    <property type="match status" value="1"/>
</dbReference>
<evidence type="ECO:0000256" key="7">
    <source>
        <dbReference type="ARBA" id="ARBA00022741"/>
    </source>
</evidence>
<dbReference type="PATRIC" id="fig|1679170.3.peg.3868"/>
<dbReference type="STRING" id="1679170.AC625_17015"/>
<dbReference type="RefSeq" id="WP_049682369.1">
    <property type="nucleotide sequence ID" value="NZ_LFZW01000001.1"/>
</dbReference>
<comment type="function">
    <text evidence="11">Part of an ABC transporter complex involved in carbohydrate import. Could be involved in ribose, galactose and/or methyl galactoside import. Responsible for energy coupling to the transport system.</text>
</comment>
<evidence type="ECO:0000313" key="13">
    <source>
        <dbReference type="EMBL" id="KMY51016.1"/>
    </source>
</evidence>
<dbReference type="SUPFAM" id="SSF52540">
    <property type="entry name" value="P-loop containing nucleoside triphosphate hydrolases"/>
    <property type="match status" value="2"/>
</dbReference>
<dbReference type="Gene3D" id="3.40.50.300">
    <property type="entry name" value="P-loop containing nucleotide triphosphate hydrolases"/>
    <property type="match status" value="2"/>
</dbReference>
<dbReference type="EMBL" id="LFZW01000001">
    <property type="protein sequence ID" value="KMY51016.1"/>
    <property type="molecule type" value="Genomic_DNA"/>
</dbReference>
<dbReference type="GO" id="GO:0015749">
    <property type="term" value="P:monosaccharide transmembrane transport"/>
    <property type="evidence" value="ECO:0007669"/>
    <property type="project" value="UniProtKB-ARBA"/>
</dbReference>
<dbReference type="InterPro" id="IPR003593">
    <property type="entry name" value="AAA+_ATPase"/>
</dbReference>
<dbReference type="FunFam" id="3.40.50.300:FF:000126">
    <property type="entry name" value="Galactose/methyl galactoside import ATP-binding protein MglA"/>
    <property type="match status" value="1"/>
</dbReference>